<accession>A0A0E9Q886</accession>
<proteinExistence type="predicted"/>
<protein>
    <submittedName>
        <fullName evidence="1">Uncharacterized protein</fullName>
    </submittedName>
</protein>
<reference evidence="1" key="1">
    <citation type="submission" date="2014-11" db="EMBL/GenBank/DDBJ databases">
        <authorList>
            <person name="Amaro Gonzalez C."/>
        </authorList>
    </citation>
    <scope>NUCLEOTIDE SEQUENCE</scope>
</reference>
<organism evidence="1">
    <name type="scientific">Anguilla anguilla</name>
    <name type="common">European freshwater eel</name>
    <name type="synonym">Muraena anguilla</name>
    <dbReference type="NCBI Taxonomy" id="7936"/>
    <lineage>
        <taxon>Eukaryota</taxon>
        <taxon>Metazoa</taxon>
        <taxon>Chordata</taxon>
        <taxon>Craniata</taxon>
        <taxon>Vertebrata</taxon>
        <taxon>Euteleostomi</taxon>
        <taxon>Actinopterygii</taxon>
        <taxon>Neopterygii</taxon>
        <taxon>Teleostei</taxon>
        <taxon>Anguilliformes</taxon>
        <taxon>Anguillidae</taxon>
        <taxon>Anguilla</taxon>
    </lineage>
</organism>
<name>A0A0E9Q886_ANGAN</name>
<evidence type="ECO:0000313" key="1">
    <source>
        <dbReference type="EMBL" id="JAH12560.1"/>
    </source>
</evidence>
<sequence length="20" mass="2547">MWPKLFAVERRKENLRWCPS</sequence>
<dbReference type="EMBL" id="GBXM01096017">
    <property type="protein sequence ID" value="JAH12560.1"/>
    <property type="molecule type" value="Transcribed_RNA"/>
</dbReference>
<dbReference type="AlphaFoldDB" id="A0A0E9Q886"/>
<reference evidence="1" key="2">
    <citation type="journal article" date="2015" name="Fish Shellfish Immunol.">
        <title>Early steps in the European eel (Anguilla anguilla)-Vibrio vulnificus interaction in the gills: Role of the RtxA13 toxin.</title>
        <authorList>
            <person name="Callol A."/>
            <person name="Pajuelo D."/>
            <person name="Ebbesson L."/>
            <person name="Teles M."/>
            <person name="MacKenzie S."/>
            <person name="Amaro C."/>
        </authorList>
    </citation>
    <scope>NUCLEOTIDE SEQUENCE</scope>
</reference>